<evidence type="ECO:0000313" key="2">
    <source>
        <dbReference type="EMBL" id="KPM35229.1"/>
    </source>
</evidence>
<proteinExistence type="predicted"/>
<keyword evidence="3" id="KW-1185">Reference proteome</keyword>
<dbReference type="Proteomes" id="UP000050424">
    <property type="component" value="Unassembled WGS sequence"/>
</dbReference>
<protein>
    <submittedName>
        <fullName evidence="2">Uncharacterized protein</fullName>
    </submittedName>
</protein>
<accession>A0A0P7B3B0</accession>
<reference evidence="2 3" key="1">
    <citation type="submission" date="2015-09" db="EMBL/GenBank/DDBJ databases">
        <title>Draft genome of a European isolate of the apple canker pathogen Neonectria ditissima.</title>
        <authorList>
            <person name="Gomez-Cortecero A."/>
            <person name="Harrison R.J."/>
            <person name="Armitage A.D."/>
        </authorList>
    </citation>
    <scope>NUCLEOTIDE SEQUENCE [LARGE SCALE GENOMIC DNA]</scope>
    <source>
        <strain evidence="2 3">R09/05</strain>
    </source>
</reference>
<sequence length="149" mass="15643">MRLSLTNLDYLLPRTPCLGLEGIRRVGVRANTIACVPTASESGPEVGTMPVQIPLACDFSESTDSGDIVLTPDSTATVTHAAPILNSLLLPSPSTSQGSLESRGLARRASQALTTQEEKRPGRALDIAGEFAVTFQCLFQSPSGPHIPG</sequence>
<feature type="region of interest" description="Disordered" evidence="1">
    <location>
        <begin position="94"/>
        <end position="121"/>
    </location>
</feature>
<evidence type="ECO:0000313" key="3">
    <source>
        <dbReference type="Proteomes" id="UP000050424"/>
    </source>
</evidence>
<dbReference type="AlphaFoldDB" id="A0A0P7B3B0"/>
<gene>
    <name evidence="2" type="ORF">AK830_g11333</name>
</gene>
<evidence type="ECO:0000256" key="1">
    <source>
        <dbReference type="SAM" id="MobiDB-lite"/>
    </source>
</evidence>
<dbReference type="EMBL" id="LKCW01000265">
    <property type="protein sequence ID" value="KPM35229.1"/>
    <property type="molecule type" value="Genomic_DNA"/>
</dbReference>
<organism evidence="2 3">
    <name type="scientific">Neonectria ditissima</name>
    <dbReference type="NCBI Taxonomy" id="78410"/>
    <lineage>
        <taxon>Eukaryota</taxon>
        <taxon>Fungi</taxon>
        <taxon>Dikarya</taxon>
        <taxon>Ascomycota</taxon>
        <taxon>Pezizomycotina</taxon>
        <taxon>Sordariomycetes</taxon>
        <taxon>Hypocreomycetidae</taxon>
        <taxon>Hypocreales</taxon>
        <taxon>Nectriaceae</taxon>
        <taxon>Neonectria</taxon>
    </lineage>
</organism>
<comment type="caution">
    <text evidence="2">The sequence shown here is derived from an EMBL/GenBank/DDBJ whole genome shotgun (WGS) entry which is preliminary data.</text>
</comment>
<name>A0A0P7B3B0_9HYPO</name>